<comment type="caution">
    <text evidence="2">The sequence shown here is derived from an EMBL/GenBank/DDBJ whole genome shotgun (WGS) entry which is preliminary data.</text>
</comment>
<dbReference type="Proteomes" id="UP001234178">
    <property type="component" value="Unassembled WGS sequence"/>
</dbReference>
<proteinExistence type="predicted"/>
<name>A0ABQ9Z6I7_9CRUS</name>
<evidence type="ECO:0000256" key="1">
    <source>
        <dbReference type="SAM" id="Phobius"/>
    </source>
</evidence>
<keyword evidence="3" id="KW-1185">Reference proteome</keyword>
<dbReference type="EMBL" id="JAOYFB010000002">
    <property type="protein sequence ID" value="KAK4008080.1"/>
    <property type="molecule type" value="Genomic_DNA"/>
</dbReference>
<keyword evidence="1" id="KW-0812">Transmembrane</keyword>
<protein>
    <submittedName>
        <fullName evidence="2">Uncharacterized protein</fullName>
    </submittedName>
</protein>
<feature type="transmembrane region" description="Helical" evidence="1">
    <location>
        <begin position="51"/>
        <end position="71"/>
    </location>
</feature>
<evidence type="ECO:0000313" key="3">
    <source>
        <dbReference type="Proteomes" id="UP001234178"/>
    </source>
</evidence>
<gene>
    <name evidence="2" type="ORF">OUZ56_013236</name>
</gene>
<accession>A0ABQ9Z6I7</accession>
<organism evidence="2 3">
    <name type="scientific">Daphnia magna</name>
    <dbReference type="NCBI Taxonomy" id="35525"/>
    <lineage>
        <taxon>Eukaryota</taxon>
        <taxon>Metazoa</taxon>
        <taxon>Ecdysozoa</taxon>
        <taxon>Arthropoda</taxon>
        <taxon>Crustacea</taxon>
        <taxon>Branchiopoda</taxon>
        <taxon>Diplostraca</taxon>
        <taxon>Cladocera</taxon>
        <taxon>Anomopoda</taxon>
        <taxon>Daphniidae</taxon>
        <taxon>Daphnia</taxon>
    </lineage>
</organism>
<sequence>MSSVMFLTDYSVASRSFLNTPPVRLRKQLAGSTGNGHTIRQFIYRQSLTRFILKMTYVVIYLFCVVSTALLSCQPRVSLTK</sequence>
<evidence type="ECO:0000313" key="2">
    <source>
        <dbReference type="EMBL" id="KAK4008080.1"/>
    </source>
</evidence>
<keyword evidence="1" id="KW-0472">Membrane</keyword>
<reference evidence="2 3" key="1">
    <citation type="journal article" date="2023" name="Nucleic Acids Res.">
        <title>The hologenome of Daphnia magna reveals possible DNA methylation and microbiome-mediated evolution of the host genome.</title>
        <authorList>
            <person name="Chaturvedi A."/>
            <person name="Li X."/>
            <person name="Dhandapani V."/>
            <person name="Marshall H."/>
            <person name="Kissane S."/>
            <person name="Cuenca-Cambronero M."/>
            <person name="Asole G."/>
            <person name="Calvet F."/>
            <person name="Ruiz-Romero M."/>
            <person name="Marangio P."/>
            <person name="Guigo R."/>
            <person name="Rago D."/>
            <person name="Mirbahai L."/>
            <person name="Eastwood N."/>
            <person name="Colbourne J.K."/>
            <person name="Zhou J."/>
            <person name="Mallon E."/>
            <person name="Orsini L."/>
        </authorList>
    </citation>
    <scope>NUCLEOTIDE SEQUENCE [LARGE SCALE GENOMIC DNA]</scope>
    <source>
        <strain evidence="2">LRV0_1</strain>
    </source>
</reference>
<keyword evidence="1" id="KW-1133">Transmembrane helix</keyword>